<keyword evidence="3 6" id="KW-1133">Transmembrane helix</keyword>
<feature type="region of interest" description="Disordered" evidence="5">
    <location>
        <begin position="166"/>
        <end position="207"/>
    </location>
</feature>
<feature type="transmembrane region" description="Helical" evidence="6">
    <location>
        <begin position="127"/>
        <end position="151"/>
    </location>
</feature>
<comment type="subcellular location">
    <subcellularLocation>
        <location evidence="1">Membrane</location>
        <topology evidence="1">Multi-pass membrane protein</topology>
    </subcellularLocation>
</comment>
<dbReference type="Pfam" id="PF04172">
    <property type="entry name" value="LrgB"/>
    <property type="match status" value="2"/>
</dbReference>
<dbReference type="Proteomes" id="UP000008066">
    <property type="component" value="Unassembled WGS sequence"/>
</dbReference>
<evidence type="ECO:0000313" key="8">
    <source>
        <dbReference type="Proteomes" id="UP000008066"/>
    </source>
</evidence>
<evidence type="ECO:0000256" key="4">
    <source>
        <dbReference type="ARBA" id="ARBA00023136"/>
    </source>
</evidence>
<dbReference type="KEGG" id="cthr:CTHT_0021770"/>
<evidence type="ECO:0000256" key="6">
    <source>
        <dbReference type="SAM" id="Phobius"/>
    </source>
</evidence>
<dbReference type="GeneID" id="18256215"/>
<dbReference type="HOGENOM" id="CLU_1120192_0_0_1"/>
<evidence type="ECO:0000256" key="2">
    <source>
        <dbReference type="ARBA" id="ARBA00022692"/>
    </source>
</evidence>
<keyword evidence="8" id="KW-1185">Reference proteome</keyword>
<dbReference type="OrthoDB" id="2502820at2759"/>
<feature type="transmembrane region" description="Helical" evidence="6">
    <location>
        <begin position="213"/>
        <end position="232"/>
    </location>
</feature>
<keyword evidence="2 6" id="KW-0812">Transmembrane</keyword>
<evidence type="ECO:0000256" key="1">
    <source>
        <dbReference type="ARBA" id="ARBA00004141"/>
    </source>
</evidence>
<accession>G0S3M3</accession>
<feature type="transmembrane region" description="Helical" evidence="6">
    <location>
        <begin position="68"/>
        <end position="89"/>
    </location>
</feature>
<keyword evidence="4 6" id="KW-0472">Membrane</keyword>
<dbReference type="PANTHER" id="PTHR30249">
    <property type="entry name" value="PUTATIVE SEROTONIN TRANSPORTER"/>
    <property type="match status" value="1"/>
</dbReference>
<dbReference type="AlphaFoldDB" id="G0S3M3"/>
<dbReference type="OMA" id="THVTEYH"/>
<name>G0S3M3_CHATD</name>
<sequence length="273" mass="28655">MLDTFQTNNTLITILNHQPNHSPSESPASPKTLLAAGDLATTLLNSGLVAWGLKLYEHRSHLISRAGLSVFTVSSLLAISNVTLGPLFASQALHMRPAARAIAFAARSVTIALGDPVMGMLGGDQGLSAAMVVVSGIGYQMGLGFGMGAWVERWVRRWMSARIGKSQGNQSAVGRENQRGGNEAQPARSQEGEQDVEDEAAASRRRVNDPMTVAAGVTVGVNAAAMGTAYLYEAKSDAAPHAALSMMAFGIMMVVFASIPPLAQRIVRAVQGG</sequence>
<proteinExistence type="predicted"/>
<dbReference type="EMBL" id="GL988041">
    <property type="protein sequence ID" value="EGS20350.1"/>
    <property type="molecule type" value="Genomic_DNA"/>
</dbReference>
<dbReference type="GO" id="GO:0016020">
    <property type="term" value="C:membrane"/>
    <property type="evidence" value="ECO:0007669"/>
    <property type="project" value="UniProtKB-SubCell"/>
</dbReference>
<organism evidence="8">
    <name type="scientific">Chaetomium thermophilum (strain DSM 1495 / CBS 144.50 / IMI 039719)</name>
    <name type="common">Thermochaetoides thermophila</name>
    <dbReference type="NCBI Taxonomy" id="759272"/>
    <lineage>
        <taxon>Eukaryota</taxon>
        <taxon>Fungi</taxon>
        <taxon>Dikarya</taxon>
        <taxon>Ascomycota</taxon>
        <taxon>Pezizomycotina</taxon>
        <taxon>Sordariomycetes</taxon>
        <taxon>Sordariomycetidae</taxon>
        <taxon>Sordariales</taxon>
        <taxon>Chaetomiaceae</taxon>
        <taxon>Thermochaetoides</taxon>
    </lineage>
</organism>
<dbReference type="InterPro" id="IPR007300">
    <property type="entry name" value="CidB/LrgB"/>
</dbReference>
<protein>
    <submittedName>
        <fullName evidence="7">Uncharacterized protein</fullName>
    </submittedName>
</protein>
<dbReference type="PANTHER" id="PTHR30249:SF0">
    <property type="entry name" value="PLASTIDAL GLYCOLATE_GLYCERATE TRANSLOCATOR 1, CHLOROPLASTIC"/>
    <property type="match status" value="1"/>
</dbReference>
<evidence type="ECO:0000256" key="3">
    <source>
        <dbReference type="ARBA" id="ARBA00022989"/>
    </source>
</evidence>
<reference evidence="7 8" key="1">
    <citation type="journal article" date="2011" name="Cell">
        <title>Insight into structure and assembly of the nuclear pore complex by utilizing the genome of a eukaryotic thermophile.</title>
        <authorList>
            <person name="Amlacher S."/>
            <person name="Sarges P."/>
            <person name="Flemming D."/>
            <person name="van Noort V."/>
            <person name="Kunze R."/>
            <person name="Devos D.P."/>
            <person name="Arumugam M."/>
            <person name="Bork P."/>
            <person name="Hurt E."/>
        </authorList>
    </citation>
    <scope>NUCLEOTIDE SEQUENCE [LARGE SCALE GENOMIC DNA]</scope>
    <source>
        <strain evidence="8">DSM 1495 / CBS 144.50 / IMI 039719</strain>
    </source>
</reference>
<gene>
    <name evidence="7" type="ORF">CTHT_0021770</name>
</gene>
<dbReference type="RefSeq" id="XP_006692646.1">
    <property type="nucleotide sequence ID" value="XM_006692583.1"/>
</dbReference>
<dbReference type="eggNOG" id="ENOG502RS74">
    <property type="taxonomic scope" value="Eukaryota"/>
</dbReference>
<feature type="transmembrane region" description="Helical" evidence="6">
    <location>
        <begin position="238"/>
        <end position="259"/>
    </location>
</feature>
<evidence type="ECO:0000313" key="7">
    <source>
        <dbReference type="EMBL" id="EGS20350.1"/>
    </source>
</evidence>
<evidence type="ECO:0000256" key="5">
    <source>
        <dbReference type="SAM" id="MobiDB-lite"/>
    </source>
</evidence>